<dbReference type="PROSITE" id="PS00061">
    <property type="entry name" value="ADH_SHORT"/>
    <property type="match status" value="1"/>
</dbReference>
<keyword evidence="6" id="KW-1185">Reference proteome</keyword>
<reference evidence="5" key="1">
    <citation type="journal article" date="2021" name="Antonie Van Leeuwenhoek">
        <title>Draft genome and description of Waterburya agarophytonicola gen. nov. sp. nov. (Pleurocapsales, Cyanobacteria): a seaweed symbiont.</title>
        <authorList>
            <person name="Bonthond G."/>
            <person name="Shalygin S."/>
            <person name="Bayer T."/>
            <person name="Weinberger F."/>
        </authorList>
    </citation>
    <scope>NUCLEOTIDE SEQUENCE</scope>
    <source>
        <strain evidence="5">KI4</strain>
    </source>
</reference>
<dbReference type="Proteomes" id="UP000729733">
    <property type="component" value="Unassembled WGS sequence"/>
</dbReference>
<comment type="caution">
    <text evidence="5">The sequence shown here is derived from an EMBL/GenBank/DDBJ whole genome shotgun (WGS) entry which is preliminary data.</text>
</comment>
<comment type="similarity">
    <text evidence="1 3">Belongs to the short-chain dehydrogenases/reductases (SDR) family.</text>
</comment>
<dbReference type="AlphaFoldDB" id="A0A964BSG9"/>
<proteinExistence type="inferred from homology"/>
<dbReference type="PANTHER" id="PTHR44196:SF1">
    <property type="entry name" value="DEHYDROGENASE_REDUCTASE SDR FAMILY MEMBER 7B"/>
    <property type="match status" value="1"/>
</dbReference>
<feature type="domain" description="Ketoreductase" evidence="4">
    <location>
        <begin position="6"/>
        <end position="178"/>
    </location>
</feature>
<evidence type="ECO:0000259" key="4">
    <source>
        <dbReference type="SMART" id="SM00822"/>
    </source>
</evidence>
<dbReference type="PRINTS" id="PR00080">
    <property type="entry name" value="SDRFAMILY"/>
</dbReference>
<dbReference type="PRINTS" id="PR00081">
    <property type="entry name" value="GDHRDH"/>
</dbReference>
<evidence type="ECO:0000313" key="5">
    <source>
        <dbReference type="EMBL" id="MCC0177668.1"/>
    </source>
</evidence>
<dbReference type="Pfam" id="PF00106">
    <property type="entry name" value="adh_short"/>
    <property type="match status" value="1"/>
</dbReference>
<dbReference type="InterPro" id="IPR057326">
    <property type="entry name" value="KR_dom"/>
</dbReference>
<protein>
    <submittedName>
        <fullName evidence="5">SDR family oxidoreductase</fullName>
    </submittedName>
</protein>
<dbReference type="EMBL" id="JADWDC010000026">
    <property type="protein sequence ID" value="MCC0177668.1"/>
    <property type="molecule type" value="Genomic_DNA"/>
</dbReference>
<dbReference type="NCBIfam" id="NF004825">
    <property type="entry name" value="PRK06181.1"/>
    <property type="match status" value="1"/>
</dbReference>
<dbReference type="RefSeq" id="WP_229640733.1">
    <property type="nucleotide sequence ID" value="NZ_JADWDC010000026.1"/>
</dbReference>
<dbReference type="InterPro" id="IPR036291">
    <property type="entry name" value="NAD(P)-bd_dom_sf"/>
</dbReference>
<dbReference type="Gene3D" id="3.40.50.720">
    <property type="entry name" value="NAD(P)-binding Rossmann-like Domain"/>
    <property type="match status" value="1"/>
</dbReference>
<accession>A0A964BSG9</accession>
<dbReference type="GO" id="GO:0016491">
    <property type="term" value="F:oxidoreductase activity"/>
    <property type="evidence" value="ECO:0007669"/>
    <property type="project" value="UniProtKB-KW"/>
</dbReference>
<dbReference type="GO" id="GO:0016020">
    <property type="term" value="C:membrane"/>
    <property type="evidence" value="ECO:0007669"/>
    <property type="project" value="TreeGrafter"/>
</dbReference>
<evidence type="ECO:0000256" key="1">
    <source>
        <dbReference type="ARBA" id="ARBA00006484"/>
    </source>
</evidence>
<keyword evidence="2" id="KW-0560">Oxidoreductase</keyword>
<organism evidence="5 6">
    <name type="scientific">Waterburya agarophytonicola KI4</name>
    <dbReference type="NCBI Taxonomy" id="2874699"/>
    <lineage>
        <taxon>Bacteria</taxon>
        <taxon>Bacillati</taxon>
        <taxon>Cyanobacteriota</taxon>
        <taxon>Cyanophyceae</taxon>
        <taxon>Pleurocapsales</taxon>
        <taxon>Hyellaceae</taxon>
        <taxon>Waterburya</taxon>
        <taxon>Waterburya agarophytonicola</taxon>
    </lineage>
</organism>
<evidence type="ECO:0000313" key="6">
    <source>
        <dbReference type="Proteomes" id="UP000729733"/>
    </source>
</evidence>
<dbReference type="SUPFAM" id="SSF51735">
    <property type="entry name" value="NAD(P)-binding Rossmann-fold domains"/>
    <property type="match status" value="1"/>
</dbReference>
<dbReference type="InterPro" id="IPR002347">
    <property type="entry name" value="SDR_fam"/>
</dbReference>
<evidence type="ECO:0000256" key="2">
    <source>
        <dbReference type="ARBA" id="ARBA00023002"/>
    </source>
</evidence>
<evidence type="ECO:0000256" key="3">
    <source>
        <dbReference type="RuleBase" id="RU000363"/>
    </source>
</evidence>
<gene>
    <name evidence="5" type="ORF">I4641_11830</name>
</gene>
<dbReference type="PANTHER" id="PTHR44196">
    <property type="entry name" value="DEHYDROGENASE/REDUCTASE SDR FAMILY MEMBER 7B"/>
    <property type="match status" value="1"/>
</dbReference>
<dbReference type="SMART" id="SM00822">
    <property type="entry name" value="PKS_KR"/>
    <property type="match status" value="1"/>
</dbReference>
<sequence length="271" mass="29127">MKFANKTIIITGASRGIGRALAIKLAQEKANLVLAARNEADLNITAQKCLKAGGKPIVVPTDIIDPQACQKLIKASLTAFGAIDCLVNNAGMSMWTRFDEIEDLTLFNKIMQVNYLGAVYCTHYALPHLKKSAGLLVAISSLTGKTGVPTRSGYAASKHALQGFCDSLRIELQDAGVDVLVVSPGFVATEIRQNNVIGGDGKPISTTLNNEQKTAMSVELCADLILKAMQQRKRELVMTLKGKLGLWLKLFAPKLVDAIATKAVSSQKCDR</sequence>
<name>A0A964BSG9_9CYAN</name>
<dbReference type="InterPro" id="IPR020904">
    <property type="entry name" value="Sc_DH/Rdtase_CS"/>
</dbReference>